<keyword evidence="5" id="KW-1185">Reference proteome</keyword>
<evidence type="ECO:0000313" key="4">
    <source>
        <dbReference type="EMBL" id="MDQ2092368.1"/>
    </source>
</evidence>
<proteinExistence type="predicted"/>
<dbReference type="PANTHER" id="PTHR33121:SF70">
    <property type="entry name" value="SIGNALING PROTEIN YKOW"/>
    <property type="match status" value="1"/>
</dbReference>
<dbReference type="GO" id="GO:0071111">
    <property type="term" value="F:cyclic-guanylate-specific phosphodiesterase activity"/>
    <property type="evidence" value="ECO:0007669"/>
    <property type="project" value="InterPro"/>
</dbReference>
<dbReference type="PROSITE" id="PS50883">
    <property type="entry name" value="EAL"/>
    <property type="match status" value="1"/>
</dbReference>
<dbReference type="InterPro" id="IPR029787">
    <property type="entry name" value="Nucleotide_cyclase"/>
</dbReference>
<dbReference type="SMART" id="SM00267">
    <property type="entry name" value="GGDEF"/>
    <property type="match status" value="1"/>
</dbReference>
<dbReference type="AlphaFoldDB" id="A0AAE3WJ42"/>
<dbReference type="Proteomes" id="UP001226762">
    <property type="component" value="Unassembled WGS sequence"/>
</dbReference>
<name>A0AAE3WJ42_9RHOB</name>
<evidence type="ECO:0000313" key="5">
    <source>
        <dbReference type="Proteomes" id="UP001226762"/>
    </source>
</evidence>
<evidence type="ECO:0000259" key="3">
    <source>
        <dbReference type="PROSITE" id="PS50887"/>
    </source>
</evidence>
<sequence>MALRPGNSLFPLRTVLRRILTGPQMLAFLPALALGAFWTAGEGALVAVALGTPLLVLLSGGFAPLSDIPGGPRDSTNGLPLGAALEDHLEHALMQTRHRGLKTACLILQIEEFDTFVTRHGLTAGDALLEHCARRIAGALRSGDHLAWIGGAGPGAVRFGIGLRAIANLDLESAIQIAARVQAAAEEPVVLDGTAVYVSAGIGFSLSNRCPDGTGQGMIQAAQVALDEALHHGPSAIRVYSPEMVRTGQTRQAVQHDALSALENGQIVPWFQPQISTDTGRVTGFEALARWVHPDRGVIPPPDFLASLEQAGQMERLGEVILYGALKAVAAWDATGLQVPCVAVNFTGDELHNPRLADKIRWDIDRFELTPDRLTVEVLETVMVGPPDDTATRNITRLAEMGCRIDLDDFGTGNASIAALRRFAIERIKIDRSFITHVDEDAEQQRMVSAILTMAERLGLETLAEGVETASEHAMLAQLGCRHVQGFGIARPMPFEQTVEWIRDHEAKLARPPVIGRKSG</sequence>
<feature type="domain" description="EAL" evidence="2">
    <location>
        <begin position="251"/>
        <end position="506"/>
    </location>
</feature>
<dbReference type="SUPFAM" id="SSF141868">
    <property type="entry name" value="EAL domain-like"/>
    <property type="match status" value="1"/>
</dbReference>
<evidence type="ECO:0000256" key="1">
    <source>
        <dbReference type="SAM" id="Phobius"/>
    </source>
</evidence>
<feature type="transmembrane region" description="Helical" evidence="1">
    <location>
        <begin position="20"/>
        <end position="38"/>
    </location>
</feature>
<dbReference type="Gene3D" id="3.20.20.450">
    <property type="entry name" value="EAL domain"/>
    <property type="match status" value="1"/>
</dbReference>
<dbReference type="SUPFAM" id="SSF55073">
    <property type="entry name" value="Nucleotide cyclase"/>
    <property type="match status" value="1"/>
</dbReference>
<dbReference type="InterPro" id="IPR000160">
    <property type="entry name" value="GGDEF_dom"/>
</dbReference>
<feature type="transmembrane region" description="Helical" evidence="1">
    <location>
        <begin position="44"/>
        <end position="65"/>
    </location>
</feature>
<accession>A0AAE3WJ42</accession>
<keyword evidence="1" id="KW-0812">Transmembrane</keyword>
<dbReference type="SMART" id="SM00052">
    <property type="entry name" value="EAL"/>
    <property type="match status" value="1"/>
</dbReference>
<reference evidence="4" key="2">
    <citation type="submission" date="2023-02" db="EMBL/GenBank/DDBJ databases">
        <title>'Rhodoalgimonas zhirmunskyi' gen. nov., isolated from a red alga.</title>
        <authorList>
            <person name="Nedashkovskaya O.I."/>
            <person name="Otstavnykh N.Y."/>
            <person name="Bystritskaya E.P."/>
            <person name="Balabanova L.A."/>
            <person name="Isaeva M.P."/>
        </authorList>
    </citation>
    <scope>NUCLEOTIDE SEQUENCE</scope>
    <source>
        <strain evidence="4">KCTC 52189</strain>
    </source>
</reference>
<dbReference type="InterPro" id="IPR043128">
    <property type="entry name" value="Rev_trsase/Diguanyl_cyclase"/>
</dbReference>
<organism evidence="4 5">
    <name type="scientific">Marimonas arenosa</name>
    <dbReference type="NCBI Taxonomy" id="1795305"/>
    <lineage>
        <taxon>Bacteria</taxon>
        <taxon>Pseudomonadati</taxon>
        <taxon>Pseudomonadota</taxon>
        <taxon>Alphaproteobacteria</taxon>
        <taxon>Rhodobacterales</taxon>
        <taxon>Paracoccaceae</taxon>
        <taxon>Marimonas</taxon>
    </lineage>
</organism>
<dbReference type="Gene3D" id="3.30.70.270">
    <property type="match status" value="1"/>
</dbReference>
<dbReference type="PANTHER" id="PTHR33121">
    <property type="entry name" value="CYCLIC DI-GMP PHOSPHODIESTERASE PDEF"/>
    <property type="match status" value="1"/>
</dbReference>
<dbReference type="PROSITE" id="PS50887">
    <property type="entry name" value="GGDEF"/>
    <property type="match status" value="1"/>
</dbReference>
<comment type="caution">
    <text evidence="4">The sequence shown here is derived from an EMBL/GenBank/DDBJ whole genome shotgun (WGS) entry which is preliminary data.</text>
</comment>
<dbReference type="InterPro" id="IPR035919">
    <property type="entry name" value="EAL_sf"/>
</dbReference>
<keyword evidence="1" id="KW-0472">Membrane</keyword>
<dbReference type="InterPro" id="IPR001633">
    <property type="entry name" value="EAL_dom"/>
</dbReference>
<evidence type="ECO:0000259" key="2">
    <source>
        <dbReference type="PROSITE" id="PS50883"/>
    </source>
</evidence>
<dbReference type="InterPro" id="IPR050706">
    <property type="entry name" value="Cyclic-di-GMP_PDE-like"/>
</dbReference>
<dbReference type="CDD" id="cd01948">
    <property type="entry name" value="EAL"/>
    <property type="match status" value="1"/>
</dbReference>
<gene>
    <name evidence="4" type="ORF">NO357_20885</name>
</gene>
<feature type="domain" description="GGDEF" evidence="3">
    <location>
        <begin position="101"/>
        <end position="242"/>
    </location>
</feature>
<dbReference type="RefSeq" id="WP_306737675.1">
    <property type="nucleotide sequence ID" value="NZ_JANHAX010000009.1"/>
</dbReference>
<protein>
    <submittedName>
        <fullName evidence="4">Bifunctional diguanylate cyclase/phosphodiesterase</fullName>
    </submittedName>
</protein>
<dbReference type="Pfam" id="PF00563">
    <property type="entry name" value="EAL"/>
    <property type="match status" value="1"/>
</dbReference>
<dbReference type="Pfam" id="PF00990">
    <property type="entry name" value="GGDEF"/>
    <property type="match status" value="1"/>
</dbReference>
<reference evidence="4" key="1">
    <citation type="submission" date="2022-07" db="EMBL/GenBank/DDBJ databases">
        <authorList>
            <person name="Otstavnykh N."/>
            <person name="Isaeva M."/>
            <person name="Bystritskaya E."/>
        </authorList>
    </citation>
    <scope>NUCLEOTIDE SEQUENCE</scope>
    <source>
        <strain evidence="4">KCTC 52189</strain>
    </source>
</reference>
<keyword evidence="1" id="KW-1133">Transmembrane helix</keyword>
<dbReference type="EMBL" id="JANHAX010000009">
    <property type="protein sequence ID" value="MDQ2092368.1"/>
    <property type="molecule type" value="Genomic_DNA"/>
</dbReference>